<evidence type="ECO:0000256" key="4">
    <source>
        <dbReference type="ARBA" id="ARBA00022692"/>
    </source>
</evidence>
<dbReference type="SMART" id="SM00369">
    <property type="entry name" value="LRR_TYP"/>
    <property type="match status" value="2"/>
</dbReference>
<name>A0A1Y1XHD7_9FUNG</name>
<accession>A0A1Y1XHD7</accession>
<evidence type="ECO:0000256" key="1">
    <source>
        <dbReference type="ARBA" id="ARBA00004236"/>
    </source>
</evidence>
<dbReference type="GO" id="GO:0005886">
    <property type="term" value="C:plasma membrane"/>
    <property type="evidence" value="ECO:0007669"/>
    <property type="project" value="UniProtKB-SubCell"/>
</dbReference>
<comment type="subcellular location">
    <subcellularLocation>
        <location evidence="1">Cell membrane</location>
    </subcellularLocation>
</comment>
<keyword evidence="2" id="KW-1003">Cell membrane</keyword>
<keyword evidence="4" id="KW-0812">Transmembrane</keyword>
<evidence type="ECO:0000256" key="8">
    <source>
        <dbReference type="ARBA" id="ARBA00023136"/>
    </source>
</evidence>
<comment type="caution">
    <text evidence="11">The sequence shown here is derived from an EMBL/GenBank/DDBJ whole genome shotgun (WGS) entry which is preliminary data.</text>
</comment>
<evidence type="ECO:0000313" key="12">
    <source>
        <dbReference type="Proteomes" id="UP000193944"/>
    </source>
</evidence>
<gene>
    <name evidence="11" type="ORF">BCR32DRAFT_290846</name>
</gene>
<organism evidence="11 12">
    <name type="scientific">Anaeromyces robustus</name>
    <dbReference type="NCBI Taxonomy" id="1754192"/>
    <lineage>
        <taxon>Eukaryota</taxon>
        <taxon>Fungi</taxon>
        <taxon>Fungi incertae sedis</taxon>
        <taxon>Chytridiomycota</taxon>
        <taxon>Chytridiomycota incertae sedis</taxon>
        <taxon>Neocallimastigomycetes</taxon>
        <taxon>Neocallimastigales</taxon>
        <taxon>Neocallimastigaceae</taxon>
        <taxon>Anaeromyces</taxon>
    </lineage>
</organism>
<keyword evidence="6" id="KW-0677">Repeat</keyword>
<feature type="chain" id="PRO_5013345004" evidence="9">
    <location>
        <begin position="21"/>
        <end position="317"/>
    </location>
</feature>
<dbReference type="InterPro" id="IPR032675">
    <property type="entry name" value="LRR_dom_sf"/>
</dbReference>
<dbReference type="SUPFAM" id="SSF52058">
    <property type="entry name" value="L domain-like"/>
    <property type="match status" value="1"/>
</dbReference>
<feature type="domain" description="Disease resistance R13L4/SHOC-2-like LRR" evidence="10">
    <location>
        <begin position="81"/>
        <end position="225"/>
    </location>
</feature>
<keyword evidence="8" id="KW-0472">Membrane</keyword>
<keyword evidence="3" id="KW-0433">Leucine-rich repeat</keyword>
<dbReference type="InterPro" id="IPR001611">
    <property type="entry name" value="Leu-rich_rpt"/>
</dbReference>
<reference evidence="11 12" key="1">
    <citation type="submission" date="2016-08" db="EMBL/GenBank/DDBJ databases">
        <title>A Parts List for Fungal Cellulosomes Revealed by Comparative Genomics.</title>
        <authorList>
            <consortium name="DOE Joint Genome Institute"/>
            <person name="Haitjema C.H."/>
            <person name="Gilmore S.P."/>
            <person name="Henske J.K."/>
            <person name="Solomon K.V."/>
            <person name="De Groot R."/>
            <person name="Kuo A."/>
            <person name="Mondo S.J."/>
            <person name="Salamov A.A."/>
            <person name="Labutti K."/>
            <person name="Zhao Z."/>
            <person name="Chiniquy J."/>
            <person name="Barry K."/>
            <person name="Brewer H.M."/>
            <person name="Purvine S.O."/>
            <person name="Wright A.T."/>
            <person name="Boxma B."/>
            <person name="Van Alen T."/>
            <person name="Hackstein J.H."/>
            <person name="Baker S.E."/>
            <person name="Grigoriev I.V."/>
            <person name="O'Malley M.A."/>
        </authorList>
    </citation>
    <scope>NUCLEOTIDE SEQUENCE [LARGE SCALE GENOMIC DNA]</scope>
    <source>
        <strain evidence="11 12">S4</strain>
    </source>
</reference>
<protein>
    <submittedName>
        <fullName evidence="11">L domain-like protein</fullName>
    </submittedName>
</protein>
<dbReference type="AlphaFoldDB" id="A0A1Y1XHD7"/>
<keyword evidence="7" id="KW-1133">Transmembrane helix</keyword>
<evidence type="ECO:0000259" key="10">
    <source>
        <dbReference type="Pfam" id="PF23598"/>
    </source>
</evidence>
<sequence>MKSLIFGFHIILLLVTASYCKSDCDNLADILRKWNVEVNWNTSDGCCASSEVIFCNSKNEITDLYLESKTISGELFDIIGNFKALQYLCLNNNNLSGKIPDSIGKLSELKYLDLSNNGFTELPKNIAKLSKLEYLYLQNNQINSELPSNIGDMESLIKIDISNNKFNGKIPKSFVNLSKLEWAIMNNNEISGNIPDNFKKLYKIRELNLNTNKMRGNIPSDVAQNLNVVNLNLGNNLFYGNLPKEFQFDTLNLEYFCVENNYLTGVIPESFYTDNSDYCVNSSQKDIKSLPSAATKPQISKLFIIALNLIAFYYLLF</sequence>
<feature type="signal peptide" evidence="9">
    <location>
        <begin position="1"/>
        <end position="20"/>
    </location>
</feature>
<keyword evidence="5 9" id="KW-0732">Signal</keyword>
<reference evidence="11 12" key="2">
    <citation type="submission" date="2016-08" db="EMBL/GenBank/DDBJ databases">
        <title>Pervasive Adenine N6-methylation of Active Genes in Fungi.</title>
        <authorList>
            <consortium name="DOE Joint Genome Institute"/>
            <person name="Mondo S.J."/>
            <person name="Dannebaum R.O."/>
            <person name="Kuo R.C."/>
            <person name="Labutti K."/>
            <person name="Haridas S."/>
            <person name="Kuo A."/>
            <person name="Salamov A."/>
            <person name="Ahrendt S.R."/>
            <person name="Lipzen A."/>
            <person name="Sullivan W."/>
            <person name="Andreopoulos W.B."/>
            <person name="Clum A."/>
            <person name="Lindquist E."/>
            <person name="Daum C."/>
            <person name="Ramamoorthy G.K."/>
            <person name="Gryganskyi A."/>
            <person name="Culley D."/>
            <person name="Magnuson J.K."/>
            <person name="James T.Y."/>
            <person name="O'Malley M.A."/>
            <person name="Stajich J.E."/>
            <person name="Spatafora J.W."/>
            <person name="Visel A."/>
            <person name="Grigoriev I.V."/>
        </authorList>
    </citation>
    <scope>NUCLEOTIDE SEQUENCE [LARGE SCALE GENOMIC DNA]</scope>
    <source>
        <strain evidence="11 12">S4</strain>
    </source>
</reference>
<evidence type="ECO:0000256" key="3">
    <source>
        <dbReference type="ARBA" id="ARBA00022614"/>
    </source>
</evidence>
<dbReference type="InterPro" id="IPR003591">
    <property type="entry name" value="Leu-rich_rpt_typical-subtyp"/>
</dbReference>
<proteinExistence type="predicted"/>
<dbReference type="STRING" id="1754192.A0A1Y1XHD7"/>
<dbReference type="Pfam" id="PF23598">
    <property type="entry name" value="LRR_14"/>
    <property type="match status" value="1"/>
</dbReference>
<dbReference type="Gene3D" id="3.80.10.10">
    <property type="entry name" value="Ribonuclease Inhibitor"/>
    <property type="match status" value="2"/>
</dbReference>
<dbReference type="Pfam" id="PF00560">
    <property type="entry name" value="LRR_1"/>
    <property type="match status" value="1"/>
</dbReference>
<dbReference type="FunFam" id="3.80.10.10:FF:000129">
    <property type="entry name" value="Leucine-rich repeat receptor-like kinase"/>
    <property type="match status" value="1"/>
</dbReference>
<evidence type="ECO:0000256" key="9">
    <source>
        <dbReference type="SAM" id="SignalP"/>
    </source>
</evidence>
<dbReference type="FunFam" id="3.80.10.10:FF:000299">
    <property type="entry name" value="Piriformospora indica-insensitive protein 2"/>
    <property type="match status" value="1"/>
</dbReference>
<keyword evidence="12" id="KW-1185">Reference proteome</keyword>
<dbReference type="EMBL" id="MCFG01000039">
    <property type="protein sequence ID" value="ORX85178.1"/>
    <property type="molecule type" value="Genomic_DNA"/>
</dbReference>
<evidence type="ECO:0000256" key="7">
    <source>
        <dbReference type="ARBA" id="ARBA00022989"/>
    </source>
</evidence>
<evidence type="ECO:0000256" key="2">
    <source>
        <dbReference type="ARBA" id="ARBA00022475"/>
    </source>
</evidence>
<dbReference type="InterPro" id="IPR055414">
    <property type="entry name" value="LRR_R13L4/SHOC2-like"/>
</dbReference>
<evidence type="ECO:0000313" key="11">
    <source>
        <dbReference type="EMBL" id="ORX85178.1"/>
    </source>
</evidence>
<evidence type="ECO:0000256" key="6">
    <source>
        <dbReference type="ARBA" id="ARBA00022737"/>
    </source>
</evidence>
<evidence type="ECO:0000256" key="5">
    <source>
        <dbReference type="ARBA" id="ARBA00022729"/>
    </source>
</evidence>
<dbReference type="PANTHER" id="PTHR48060">
    <property type="entry name" value="DNA DAMAGE-REPAIR/TOLERATION PROTEIN DRT100"/>
    <property type="match status" value="1"/>
</dbReference>
<dbReference type="InterPro" id="IPR053211">
    <property type="entry name" value="DNA_repair-toleration"/>
</dbReference>
<dbReference type="OrthoDB" id="1394818at2759"/>
<dbReference type="PANTHER" id="PTHR48060:SF18">
    <property type="entry name" value="PROTEIN KINASE, PLANT-TYPE, PUTATIVE-RELATED"/>
    <property type="match status" value="1"/>
</dbReference>
<dbReference type="PROSITE" id="PS51450">
    <property type="entry name" value="LRR"/>
    <property type="match status" value="1"/>
</dbReference>
<dbReference type="Proteomes" id="UP000193944">
    <property type="component" value="Unassembled WGS sequence"/>
</dbReference>